<comment type="caution">
    <text evidence="2">The sequence shown here is derived from an EMBL/GenBank/DDBJ whole genome shotgun (WGS) entry which is preliminary data.</text>
</comment>
<dbReference type="Proteomes" id="UP000478052">
    <property type="component" value="Unassembled WGS sequence"/>
</dbReference>
<keyword evidence="1" id="KW-0812">Transmembrane</keyword>
<feature type="transmembrane region" description="Helical" evidence="1">
    <location>
        <begin position="120"/>
        <end position="142"/>
    </location>
</feature>
<sequence length="211" mass="24270">MIIIIGFKFNPPIIHNSDPHGTKCTAERYPLARFFQIEFSIIEGIYLAATQLVSEPQPPHFELMPVGKRTINFKVGLLKSMTVANKYLHRSGYQNNNFLNFRQSIAILLSVGRSQLALDYNIFVIGKILLYVILVYNIILLSNNTHYLKKSGKWVPLCCTLGAMWITIYCRRVKFESNDNYHCIRKTILNEDDLSAYDIIFSAKLMKNLSN</sequence>
<evidence type="ECO:0000313" key="2">
    <source>
        <dbReference type="EMBL" id="KAF0725967.1"/>
    </source>
</evidence>
<keyword evidence="1" id="KW-0472">Membrane</keyword>
<evidence type="ECO:0000313" key="3">
    <source>
        <dbReference type="Proteomes" id="UP000478052"/>
    </source>
</evidence>
<proteinExistence type="predicted"/>
<reference evidence="2 3" key="1">
    <citation type="submission" date="2019-08" db="EMBL/GenBank/DDBJ databases">
        <title>Whole genome of Aphis craccivora.</title>
        <authorList>
            <person name="Voronova N.V."/>
            <person name="Shulinski R.S."/>
            <person name="Bandarenka Y.V."/>
            <person name="Zhorov D.G."/>
            <person name="Warner D."/>
        </authorList>
    </citation>
    <scope>NUCLEOTIDE SEQUENCE [LARGE SCALE GENOMIC DNA]</scope>
    <source>
        <strain evidence="2">180601</strain>
        <tissue evidence="2">Whole Body</tissue>
    </source>
</reference>
<keyword evidence="1" id="KW-1133">Transmembrane helix</keyword>
<evidence type="ECO:0000256" key="1">
    <source>
        <dbReference type="SAM" id="Phobius"/>
    </source>
</evidence>
<dbReference type="EMBL" id="VUJU01008779">
    <property type="protein sequence ID" value="KAF0725967.1"/>
    <property type="molecule type" value="Genomic_DNA"/>
</dbReference>
<gene>
    <name evidence="2" type="ORF">FWK35_00027089</name>
</gene>
<keyword evidence="3" id="KW-1185">Reference proteome</keyword>
<dbReference type="AlphaFoldDB" id="A0A6G0WF48"/>
<accession>A0A6G0WF48</accession>
<organism evidence="2 3">
    <name type="scientific">Aphis craccivora</name>
    <name type="common">Cowpea aphid</name>
    <dbReference type="NCBI Taxonomy" id="307492"/>
    <lineage>
        <taxon>Eukaryota</taxon>
        <taxon>Metazoa</taxon>
        <taxon>Ecdysozoa</taxon>
        <taxon>Arthropoda</taxon>
        <taxon>Hexapoda</taxon>
        <taxon>Insecta</taxon>
        <taxon>Pterygota</taxon>
        <taxon>Neoptera</taxon>
        <taxon>Paraneoptera</taxon>
        <taxon>Hemiptera</taxon>
        <taxon>Sternorrhyncha</taxon>
        <taxon>Aphidomorpha</taxon>
        <taxon>Aphidoidea</taxon>
        <taxon>Aphididae</taxon>
        <taxon>Aphidini</taxon>
        <taxon>Aphis</taxon>
        <taxon>Aphis</taxon>
    </lineage>
</organism>
<name>A0A6G0WF48_APHCR</name>
<protein>
    <submittedName>
        <fullName evidence="2">Uncharacterized protein</fullName>
    </submittedName>
</protein>